<comment type="caution">
    <text evidence="2">The sequence shown here is derived from an EMBL/GenBank/DDBJ whole genome shotgun (WGS) entry which is preliminary data.</text>
</comment>
<dbReference type="Pfam" id="PF12146">
    <property type="entry name" value="Hydrolase_4"/>
    <property type="match status" value="1"/>
</dbReference>
<evidence type="ECO:0000313" key="2">
    <source>
        <dbReference type="EMBL" id="KAK8960796.1"/>
    </source>
</evidence>
<organism evidence="2 3">
    <name type="scientific">Platanthera guangdongensis</name>
    <dbReference type="NCBI Taxonomy" id="2320717"/>
    <lineage>
        <taxon>Eukaryota</taxon>
        <taxon>Viridiplantae</taxon>
        <taxon>Streptophyta</taxon>
        <taxon>Embryophyta</taxon>
        <taxon>Tracheophyta</taxon>
        <taxon>Spermatophyta</taxon>
        <taxon>Magnoliopsida</taxon>
        <taxon>Liliopsida</taxon>
        <taxon>Asparagales</taxon>
        <taxon>Orchidaceae</taxon>
        <taxon>Orchidoideae</taxon>
        <taxon>Orchideae</taxon>
        <taxon>Orchidinae</taxon>
        <taxon>Platanthera</taxon>
    </lineage>
</organism>
<protein>
    <recommendedName>
        <fullName evidence="1">Serine aminopeptidase S33 domain-containing protein</fullName>
    </recommendedName>
</protein>
<keyword evidence="3" id="KW-1185">Reference proteome</keyword>
<gene>
    <name evidence="2" type="ORF">KSP40_PGU012406</name>
</gene>
<dbReference type="Proteomes" id="UP001412067">
    <property type="component" value="Unassembled WGS sequence"/>
</dbReference>
<evidence type="ECO:0000259" key="1">
    <source>
        <dbReference type="Pfam" id="PF12146"/>
    </source>
</evidence>
<dbReference type="InterPro" id="IPR051044">
    <property type="entry name" value="MAG_DAG_Lipase"/>
</dbReference>
<feature type="domain" description="Serine aminopeptidase S33" evidence="1">
    <location>
        <begin position="2"/>
        <end position="46"/>
    </location>
</feature>
<sequence length="77" mass="8893">MRFLLGESMRGVVVLLLHRKKPSFWHGAVLVAPMCKVHSRISSLCISSYDELKRLCSVRLKSVECFESSQRLRRVKC</sequence>
<dbReference type="EMBL" id="JBBWWR010000010">
    <property type="protein sequence ID" value="KAK8960796.1"/>
    <property type="molecule type" value="Genomic_DNA"/>
</dbReference>
<evidence type="ECO:0000313" key="3">
    <source>
        <dbReference type="Proteomes" id="UP001412067"/>
    </source>
</evidence>
<reference evidence="2 3" key="1">
    <citation type="journal article" date="2022" name="Nat. Plants">
        <title>Genomes of leafy and leafless Platanthera orchids illuminate the evolution of mycoheterotrophy.</title>
        <authorList>
            <person name="Li M.H."/>
            <person name="Liu K.W."/>
            <person name="Li Z."/>
            <person name="Lu H.C."/>
            <person name="Ye Q.L."/>
            <person name="Zhang D."/>
            <person name="Wang J.Y."/>
            <person name="Li Y.F."/>
            <person name="Zhong Z.M."/>
            <person name="Liu X."/>
            <person name="Yu X."/>
            <person name="Liu D.K."/>
            <person name="Tu X.D."/>
            <person name="Liu B."/>
            <person name="Hao Y."/>
            <person name="Liao X.Y."/>
            <person name="Jiang Y.T."/>
            <person name="Sun W.H."/>
            <person name="Chen J."/>
            <person name="Chen Y.Q."/>
            <person name="Ai Y."/>
            <person name="Zhai J.W."/>
            <person name="Wu S.S."/>
            <person name="Zhou Z."/>
            <person name="Hsiao Y.Y."/>
            <person name="Wu W.L."/>
            <person name="Chen Y.Y."/>
            <person name="Lin Y.F."/>
            <person name="Hsu J.L."/>
            <person name="Li C.Y."/>
            <person name="Wang Z.W."/>
            <person name="Zhao X."/>
            <person name="Zhong W.Y."/>
            <person name="Ma X.K."/>
            <person name="Ma L."/>
            <person name="Huang J."/>
            <person name="Chen G.Z."/>
            <person name="Huang M.Z."/>
            <person name="Huang L."/>
            <person name="Peng D.H."/>
            <person name="Luo Y.B."/>
            <person name="Zou S.Q."/>
            <person name="Chen S.P."/>
            <person name="Lan S."/>
            <person name="Tsai W.C."/>
            <person name="Van de Peer Y."/>
            <person name="Liu Z.J."/>
        </authorList>
    </citation>
    <scope>NUCLEOTIDE SEQUENCE [LARGE SCALE GENOMIC DNA]</scope>
    <source>
        <strain evidence="2">Lor288</strain>
    </source>
</reference>
<name>A0ABR2M9Q7_9ASPA</name>
<proteinExistence type="predicted"/>
<dbReference type="InterPro" id="IPR022742">
    <property type="entry name" value="Hydrolase_4"/>
</dbReference>
<dbReference type="PANTHER" id="PTHR11614">
    <property type="entry name" value="PHOSPHOLIPASE-RELATED"/>
    <property type="match status" value="1"/>
</dbReference>
<accession>A0ABR2M9Q7</accession>